<dbReference type="RefSeq" id="WP_150042285.1">
    <property type="nucleotide sequence ID" value="NZ_OW485601.1"/>
</dbReference>
<name>A0A5M6IS10_9PROT</name>
<organism evidence="1 2">
    <name type="scientific">Rhodovastum atsumiense</name>
    <dbReference type="NCBI Taxonomy" id="504468"/>
    <lineage>
        <taxon>Bacteria</taxon>
        <taxon>Pseudomonadati</taxon>
        <taxon>Pseudomonadota</taxon>
        <taxon>Alphaproteobacteria</taxon>
        <taxon>Acetobacterales</taxon>
        <taxon>Acetobacteraceae</taxon>
        <taxon>Rhodovastum</taxon>
    </lineage>
</organism>
<evidence type="ECO:0000313" key="2">
    <source>
        <dbReference type="Proteomes" id="UP000325255"/>
    </source>
</evidence>
<dbReference type="AlphaFoldDB" id="A0A5M6IS10"/>
<keyword evidence="2" id="KW-1185">Reference proteome</keyword>
<reference evidence="1 2" key="1">
    <citation type="submission" date="2019-09" db="EMBL/GenBank/DDBJ databases">
        <title>Genome sequence of Rhodovastum atsumiense, a diverse member of the Acetobacteraceae family of non-sulfur purple photosynthetic bacteria.</title>
        <authorList>
            <person name="Meyer T."/>
            <person name="Kyndt J."/>
        </authorList>
    </citation>
    <scope>NUCLEOTIDE SEQUENCE [LARGE SCALE GENOMIC DNA]</scope>
    <source>
        <strain evidence="1 2">DSM 21279</strain>
    </source>
</reference>
<gene>
    <name evidence="1" type="ORF">F1189_18175</name>
</gene>
<accession>A0A5M6IS10</accession>
<dbReference type="EMBL" id="VWPK01000029">
    <property type="protein sequence ID" value="KAA5610699.1"/>
    <property type="molecule type" value="Genomic_DNA"/>
</dbReference>
<evidence type="ECO:0000313" key="1">
    <source>
        <dbReference type="EMBL" id="KAA5610699.1"/>
    </source>
</evidence>
<protein>
    <submittedName>
        <fullName evidence="1">Uncharacterized protein</fullName>
    </submittedName>
</protein>
<dbReference type="Proteomes" id="UP000325255">
    <property type="component" value="Unassembled WGS sequence"/>
</dbReference>
<comment type="caution">
    <text evidence="1">The sequence shown here is derived from an EMBL/GenBank/DDBJ whole genome shotgun (WGS) entry which is preliminary data.</text>
</comment>
<proteinExistence type="predicted"/>
<sequence>MSVAHGQARQVAMALLGVGLTGMWASPARADEVCQGSYMASVMQQRSLARTVALAEAPENPGLAAQFINGFREGGASIDSGSNFRLSLVFTLASAGSGQVFNNFTWADQQGGFTDVQASTLRVTAQVLDTTDYAYVWVISADCQIQVRDANRVAHSLGLLVGRTLGRSVPNGTM</sequence>